<evidence type="ECO:0000313" key="1">
    <source>
        <dbReference type="EMBL" id="KAA1380615.1"/>
    </source>
</evidence>
<dbReference type="OrthoDB" id="3401121at2"/>
<proteinExistence type="predicted"/>
<dbReference type="AlphaFoldDB" id="A0A641ARP5"/>
<protein>
    <submittedName>
        <fullName evidence="1">Uncharacterized protein</fullName>
    </submittedName>
</protein>
<dbReference type="Proteomes" id="UP001515100">
    <property type="component" value="Unassembled WGS sequence"/>
</dbReference>
<dbReference type="EMBL" id="SDPP02000001">
    <property type="protein sequence ID" value="KAA1380615.1"/>
    <property type="molecule type" value="Genomic_DNA"/>
</dbReference>
<sequence length="170" mass="19473">MLVGSAVSFTTTYRGDRVKYRREEDSRWRDQRRRAYTDLAIELKSLMALLYRVAAWHGLDQQPDPLAPDQAVLLFAGVFQRRDVAFEPMLVVGDPSLIAAARVWAGEVNDTRKQLDRDAQHLTADTWDALVAEINVARQSFHDAARHDLRLRYPVEMCRPHCRDLGGRLA</sequence>
<organism evidence="1 2">
    <name type="scientific">Aeromicrobium fastidiosum</name>
    <dbReference type="NCBI Taxonomy" id="52699"/>
    <lineage>
        <taxon>Bacteria</taxon>
        <taxon>Bacillati</taxon>
        <taxon>Actinomycetota</taxon>
        <taxon>Actinomycetes</taxon>
        <taxon>Propionibacteriales</taxon>
        <taxon>Nocardioidaceae</taxon>
        <taxon>Aeromicrobium</taxon>
    </lineage>
</organism>
<reference evidence="1" key="1">
    <citation type="submission" date="2019-09" db="EMBL/GenBank/DDBJ databases">
        <authorList>
            <person name="Li J."/>
        </authorList>
    </citation>
    <scope>NUCLEOTIDE SEQUENCE [LARGE SCALE GENOMIC DNA]</scope>
    <source>
        <strain evidence="1">NRBC 14897</strain>
    </source>
</reference>
<comment type="caution">
    <text evidence="1">The sequence shown here is derived from an EMBL/GenBank/DDBJ whole genome shotgun (WGS) entry which is preliminary data.</text>
</comment>
<accession>A0A641ARP5</accession>
<keyword evidence="2" id="KW-1185">Reference proteome</keyword>
<name>A0A641ARP5_9ACTN</name>
<gene>
    <name evidence="1" type="ORF">ESP62_005425</name>
</gene>
<dbReference type="RefSeq" id="WP_129181263.1">
    <property type="nucleotide sequence ID" value="NZ_JAGIOG010000001.1"/>
</dbReference>
<evidence type="ECO:0000313" key="2">
    <source>
        <dbReference type="Proteomes" id="UP001515100"/>
    </source>
</evidence>